<dbReference type="CDD" id="cd03254">
    <property type="entry name" value="ABCC_Glucan_exporter_like"/>
    <property type="match status" value="1"/>
</dbReference>
<dbReference type="PANTHER" id="PTHR24221:SF499">
    <property type="entry name" value="FATTY ACID ABC TRANSPORTER ATP-BINDING_PERMEASE PROTEIN"/>
    <property type="match status" value="1"/>
</dbReference>
<dbReference type="Pfam" id="PF00005">
    <property type="entry name" value="ABC_tran"/>
    <property type="match status" value="1"/>
</dbReference>
<evidence type="ECO:0000256" key="2">
    <source>
        <dbReference type="ARBA" id="ARBA00022448"/>
    </source>
</evidence>
<organism evidence="11 12">
    <name type="scientific">Candidatus Ornithocaccomicrobium faecavium</name>
    <dbReference type="NCBI Taxonomy" id="2840890"/>
    <lineage>
        <taxon>Bacteria</taxon>
        <taxon>Bacillati</taxon>
        <taxon>Bacillota</taxon>
        <taxon>Clostridia</taxon>
        <taxon>Candidatus Ornithocaccomicrobium</taxon>
    </lineage>
</organism>
<dbReference type="PROSITE" id="PS50893">
    <property type="entry name" value="ABC_TRANSPORTER_2"/>
    <property type="match status" value="1"/>
</dbReference>
<evidence type="ECO:0000256" key="8">
    <source>
        <dbReference type="SAM" id="Phobius"/>
    </source>
</evidence>
<dbReference type="CDD" id="cd18547">
    <property type="entry name" value="ABC_6TM_Tm288_like"/>
    <property type="match status" value="1"/>
</dbReference>
<evidence type="ECO:0000256" key="1">
    <source>
        <dbReference type="ARBA" id="ARBA00004651"/>
    </source>
</evidence>
<dbReference type="FunFam" id="3.40.50.300:FF:000287">
    <property type="entry name" value="Multidrug ABC transporter ATP-binding protein"/>
    <property type="match status" value="1"/>
</dbReference>
<dbReference type="GO" id="GO:0005524">
    <property type="term" value="F:ATP binding"/>
    <property type="evidence" value="ECO:0007669"/>
    <property type="project" value="UniProtKB-KW"/>
</dbReference>
<keyword evidence="4" id="KW-0547">Nucleotide-binding</keyword>
<reference evidence="11" key="2">
    <citation type="journal article" date="2021" name="PeerJ">
        <title>Extensive microbial diversity within the chicken gut microbiome revealed by metagenomics and culture.</title>
        <authorList>
            <person name="Gilroy R."/>
            <person name="Ravi A."/>
            <person name="Getino M."/>
            <person name="Pursley I."/>
            <person name="Horton D.L."/>
            <person name="Alikhan N.F."/>
            <person name="Baker D."/>
            <person name="Gharbi K."/>
            <person name="Hall N."/>
            <person name="Watson M."/>
            <person name="Adriaenssens E.M."/>
            <person name="Foster-Nyarko E."/>
            <person name="Jarju S."/>
            <person name="Secka A."/>
            <person name="Antonio M."/>
            <person name="Oren A."/>
            <person name="Chaudhuri R.R."/>
            <person name="La Ragione R."/>
            <person name="Hildebrand F."/>
            <person name="Pallen M.J."/>
        </authorList>
    </citation>
    <scope>NUCLEOTIDE SEQUENCE</scope>
    <source>
        <strain evidence="11">CHK183-6373</strain>
    </source>
</reference>
<accession>A0A9D1P5A0</accession>
<evidence type="ECO:0000259" key="9">
    <source>
        <dbReference type="PROSITE" id="PS50893"/>
    </source>
</evidence>
<evidence type="ECO:0000256" key="4">
    <source>
        <dbReference type="ARBA" id="ARBA00022741"/>
    </source>
</evidence>
<keyword evidence="5 11" id="KW-0067">ATP-binding</keyword>
<dbReference type="InterPro" id="IPR036640">
    <property type="entry name" value="ABC1_TM_sf"/>
</dbReference>
<evidence type="ECO:0000256" key="6">
    <source>
        <dbReference type="ARBA" id="ARBA00022989"/>
    </source>
</evidence>
<keyword evidence="2" id="KW-0813">Transport</keyword>
<dbReference type="Proteomes" id="UP000886884">
    <property type="component" value="Unassembled WGS sequence"/>
</dbReference>
<dbReference type="SUPFAM" id="SSF52540">
    <property type="entry name" value="P-loop containing nucleoside triphosphate hydrolases"/>
    <property type="match status" value="1"/>
</dbReference>
<proteinExistence type="predicted"/>
<dbReference type="SUPFAM" id="SSF90123">
    <property type="entry name" value="ABC transporter transmembrane region"/>
    <property type="match status" value="1"/>
</dbReference>
<dbReference type="Gene3D" id="3.40.50.300">
    <property type="entry name" value="P-loop containing nucleotide triphosphate hydrolases"/>
    <property type="match status" value="1"/>
</dbReference>
<dbReference type="PANTHER" id="PTHR24221">
    <property type="entry name" value="ATP-BINDING CASSETTE SUB-FAMILY B"/>
    <property type="match status" value="1"/>
</dbReference>
<dbReference type="InterPro" id="IPR039421">
    <property type="entry name" value="Type_1_exporter"/>
</dbReference>
<dbReference type="GO" id="GO:0016887">
    <property type="term" value="F:ATP hydrolysis activity"/>
    <property type="evidence" value="ECO:0007669"/>
    <property type="project" value="InterPro"/>
</dbReference>
<dbReference type="InterPro" id="IPR027417">
    <property type="entry name" value="P-loop_NTPase"/>
</dbReference>
<reference evidence="11" key="1">
    <citation type="submission" date="2020-10" db="EMBL/GenBank/DDBJ databases">
        <authorList>
            <person name="Gilroy R."/>
        </authorList>
    </citation>
    <scope>NUCLEOTIDE SEQUENCE</scope>
    <source>
        <strain evidence="11">CHK183-6373</strain>
    </source>
</reference>
<keyword evidence="3 8" id="KW-0812">Transmembrane</keyword>
<dbReference type="EMBL" id="DVOT01000036">
    <property type="protein sequence ID" value="HIV26700.1"/>
    <property type="molecule type" value="Genomic_DNA"/>
</dbReference>
<feature type="domain" description="ABC transmembrane type-1" evidence="10">
    <location>
        <begin position="3"/>
        <end position="156"/>
    </location>
</feature>
<keyword evidence="6 8" id="KW-1133">Transmembrane helix</keyword>
<feature type="domain" description="ABC transporter" evidence="9">
    <location>
        <begin position="223"/>
        <end position="457"/>
    </location>
</feature>
<evidence type="ECO:0000259" key="10">
    <source>
        <dbReference type="PROSITE" id="PS50929"/>
    </source>
</evidence>
<protein>
    <submittedName>
        <fullName evidence="11">ABC transporter ATP-binding protein</fullName>
    </submittedName>
</protein>
<comment type="caution">
    <text evidence="11">The sequence shown here is derived from an EMBL/GenBank/DDBJ whole genome shotgun (WGS) entry which is preliminary data.</text>
</comment>
<dbReference type="SMART" id="SM00382">
    <property type="entry name" value="AAA"/>
    <property type="match status" value="1"/>
</dbReference>
<evidence type="ECO:0000256" key="7">
    <source>
        <dbReference type="ARBA" id="ARBA00023136"/>
    </source>
</evidence>
<dbReference type="PROSITE" id="PS00211">
    <property type="entry name" value="ABC_TRANSPORTER_1"/>
    <property type="match status" value="1"/>
</dbReference>
<name>A0A9D1P5A0_9FIRM</name>
<comment type="subcellular location">
    <subcellularLocation>
        <location evidence="1">Cell membrane</location>
        <topology evidence="1">Multi-pass membrane protein</topology>
    </subcellularLocation>
</comment>
<dbReference type="InterPro" id="IPR011527">
    <property type="entry name" value="ABC1_TM_dom"/>
</dbReference>
<feature type="transmembrane region" description="Helical" evidence="8">
    <location>
        <begin position="105"/>
        <end position="136"/>
    </location>
</feature>
<sequence length="461" mass="50561">CDLMFILDIPLTIITLVVIGVMVFATSKIAAKSSTYFARQQKDLGAVNGYIEEMMDGQKVVKVFCHEDKSLEQFRKLNDELRESTDKANTFSNISMPVNANLGNISYVLCAVVGAVLALNGYLGLTLGALVSFLTLNKNSTHPVSQISQQLGSISMAMAGAQRIFDLMDEQPEEDNGYVELVNVEENADGTLSETSERTEVWAWKHPHKADGSVTYKKLEGDITFDDVDFGYEDGKIILNNIKLYATPGQKIAFVGSTGAGKTTITNLINRFYDIADGKIRYDGININKIKKSDLRRSLGMVLQDTHLFTGTVMDNIRYGRLDATDEECVAAAKLANADGFIRRLPDGYQTVLTGDGANLSQGQRQLLAIARAAVADPPVLILDEATSSIDTRTETLVQQGMDSLMVGRTTFVIAHRLSTVKNADCIMVLEQGHIIERGTHDQLIAEKGRYYQLYTGNAAT</sequence>
<gene>
    <name evidence="11" type="ORF">IAA64_01920</name>
</gene>
<dbReference type="AlphaFoldDB" id="A0A9D1P5A0"/>
<evidence type="ECO:0000313" key="12">
    <source>
        <dbReference type="Proteomes" id="UP000886884"/>
    </source>
</evidence>
<dbReference type="Gene3D" id="1.20.1560.10">
    <property type="entry name" value="ABC transporter type 1, transmembrane domain"/>
    <property type="match status" value="1"/>
</dbReference>
<dbReference type="GO" id="GO:0005886">
    <property type="term" value="C:plasma membrane"/>
    <property type="evidence" value="ECO:0007669"/>
    <property type="project" value="UniProtKB-SubCell"/>
</dbReference>
<dbReference type="InterPro" id="IPR017871">
    <property type="entry name" value="ABC_transporter-like_CS"/>
</dbReference>
<keyword evidence="7 8" id="KW-0472">Membrane</keyword>
<dbReference type="PROSITE" id="PS50929">
    <property type="entry name" value="ABC_TM1F"/>
    <property type="match status" value="1"/>
</dbReference>
<feature type="transmembrane region" description="Helical" evidence="8">
    <location>
        <begin position="6"/>
        <end position="25"/>
    </location>
</feature>
<feature type="non-terminal residue" evidence="11">
    <location>
        <position position="1"/>
    </location>
</feature>
<dbReference type="Pfam" id="PF00664">
    <property type="entry name" value="ABC_membrane"/>
    <property type="match status" value="1"/>
</dbReference>
<dbReference type="InterPro" id="IPR003439">
    <property type="entry name" value="ABC_transporter-like_ATP-bd"/>
</dbReference>
<evidence type="ECO:0000256" key="3">
    <source>
        <dbReference type="ARBA" id="ARBA00022692"/>
    </source>
</evidence>
<dbReference type="GO" id="GO:0140359">
    <property type="term" value="F:ABC-type transporter activity"/>
    <property type="evidence" value="ECO:0007669"/>
    <property type="project" value="InterPro"/>
</dbReference>
<dbReference type="InterPro" id="IPR003593">
    <property type="entry name" value="AAA+_ATPase"/>
</dbReference>
<evidence type="ECO:0000313" key="11">
    <source>
        <dbReference type="EMBL" id="HIV26700.1"/>
    </source>
</evidence>
<evidence type="ECO:0000256" key="5">
    <source>
        <dbReference type="ARBA" id="ARBA00022840"/>
    </source>
</evidence>